<keyword evidence="1" id="KW-1133">Transmembrane helix</keyword>
<dbReference type="Proteomes" id="UP000009376">
    <property type="component" value="Unassembled WGS sequence"/>
</dbReference>
<keyword evidence="1" id="KW-0472">Membrane</keyword>
<keyword evidence="1" id="KW-0812">Transmembrane</keyword>
<evidence type="ECO:0000256" key="1">
    <source>
        <dbReference type="SAM" id="Phobius"/>
    </source>
</evidence>
<accession>D6GV10</accession>
<evidence type="ECO:0000313" key="2">
    <source>
        <dbReference type="EMBL" id="EFD92937.1"/>
    </source>
</evidence>
<protein>
    <submittedName>
        <fullName evidence="2">Uncharacterized protein</fullName>
    </submittedName>
</protein>
<gene>
    <name evidence="2" type="ORF">BJBARM5_0310</name>
</gene>
<feature type="transmembrane region" description="Helical" evidence="1">
    <location>
        <begin position="6"/>
        <end position="30"/>
    </location>
</feature>
<sequence length="295" mass="31963">MEEGILLTIVFVIFVVIAAIILTVVSFSLITSFGTLGFGLNCFTSFTQYKIVNTFLAPFTGITSALGISNIAVSPTQSSQVQKNCLQNTNIDENSVSGFASQFYTQASSCFSLFASGNAAVGSDIISAKNLNQMFNCYDGSIITSNDVNYSSIISYIDTNYNGSYPLQIVFITNGSNGNAQYASPSDKLINGSYIVTYFGYPSKGTNNCQISFKDQCTYTSEYDQPIISNKNSCNNLNQTTNSTFETVSSLSNGNPSKSIINENSGCDYYVPLCGKLSNYMVYSQSRVFVCIPQS</sequence>
<evidence type="ECO:0000313" key="3">
    <source>
        <dbReference type="Proteomes" id="UP000009376"/>
    </source>
</evidence>
<proteinExistence type="predicted"/>
<name>D6GV10_PARA5</name>
<reference evidence="2 3" key="1">
    <citation type="journal article" date="2010" name="Proc. Natl. Acad. Sci. U.S.A.">
        <title>Enigmatic, ultrasmall, uncultivated Archaea.</title>
        <authorList>
            <person name="Baker B.J."/>
            <person name="Comolli L.R."/>
            <person name="Dick G.J."/>
            <person name="Hauser L.J."/>
            <person name="Hyatt D."/>
            <person name="Dill B.D."/>
            <person name="Land M.L."/>
            <person name="Verberkmoes N.C."/>
            <person name="Hettich R.L."/>
            <person name="Banfield J.F."/>
        </authorList>
    </citation>
    <scope>NUCLEOTIDE SEQUENCE [LARGE SCALE GENOMIC DNA]</scope>
</reference>
<feature type="transmembrane region" description="Helical" evidence="1">
    <location>
        <begin position="51"/>
        <end position="73"/>
    </location>
</feature>
<dbReference type="EMBL" id="GG745550">
    <property type="protein sequence ID" value="EFD92937.1"/>
    <property type="molecule type" value="Genomic_DNA"/>
</dbReference>
<dbReference type="AlphaFoldDB" id="D6GV10"/>
<organism evidence="2 3">
    <name type="scientific">Candidatus Parvarchaeum acidophilus ARMAN-5</name>
    <dbReference type="NCBI Taxonomy" id="662762"/>
    <lineage>
        <taxon>Archaea</taxon>
        <taxon>Candidatus Parvarchaeota</taxon>
        <taxon>Candidatus Parvarchaeum</taxon>
    </lineage>
</organism>